<organism evidence="1 2">
    <name type="scientific">Stephania yunnanensis</name>
    <dbReference type="NCBI Taxonomy" id="152371"/>
    <lineage>
        <taxon>Eukaryota</taxon>
        <taxon>Viridiplantae</taxon>
        <taxon>Streptophyta</taxon>
        <taxon>Embryophyta</taxon>
        <taxon>Tracheophyta</taxon>
        <taxon>Spermatophyta</taxon>
        <taxon>Magnoliopsida</taxon>
        <taxon>Ranunculales</taxon>
        <taxon>Menispermaceae</taxon>
        <taxon>Menispermoideae</taxon>
        <taxon>Cissampelideae</taxon>
        <taxon>Stephania</taxon>
    </lineage>
</organism>
<dbReference type="PANTHER" id="PTHR43456">
    <property type="entry name" value="RIESKE (2FE-2S) DOMAIN-CONTAINING PROTEIN"/>
    <property type="match status" value="1"/>
</dbReference>
<protein>
    <submittedName>
        <fullName evidence="1">Uncharacterized protein</fullName>
    </submittedName>
</protein>
<evidence type="ECO:0000313" key="1">
    <source>
        <dbReference type="EMBL" id="KAK9098492.1"/>
    </source>
</evidence>
<comment type="caution">
    <text evidence="1">The sequence shown here is derived from an EMBL/GenBank/DDBJ whole genome shotgun (WGS) entry which is preliminary data.</text>
</comment>
<dbReference type="AlphaFoldDB" id="A0AAP0EX72"/>
<reference evidence="1 2" key="1">
    <citation type="submission" date="2024-01" db="EMBL/GenBank/DDBJ databases">
        <title>Genome assemblies of Stephania.</title>
        <authorList>
            <person name="Yang L."/>
        </authorList>
    </citation>
    <scope>NUCLEOTIDE SEQUENCE [LARGE SCALE GENOMIC DNA]</scope>
    <source>
        <strain evidence="1">YNDBR</strain>
        <tissue evidence="1">Leaf</tissue>
    </source>
</reference>
<proteinExistence type="predicted"/>
<dbReference type="EMBL" id="JBBNAF010000011">
    <property type="protein sequence ID" value="KAK9098492.1"/>
    <property type="molecule type" value="Genomic_DNA"/>
</dbReference>
<sequence length="173" mass="19086">MRKTKDSMNIEVQLPVASSYRIRSDAYDSLANSTFDLKTGDIKDWYPKNPMMRVLTPPLRKRFTYLVKIEDENIYVSLGGASVSSGAGSVETVFSGKAQPGFTATDVNVDEVRMVIDEDLEGFGFSGKNELINGKAIIIGFLLLLDFELLTGKGLLKGTCFLDFLYSASNAFK</sequence>
<gene>
    <name evidence="1" type="ORF">Syun_025537</name>
</gene>
<dbReference type="PANTHER" id="PTHR43456:SF2">
    <property type="entry name" value="RIESKE (2FE-2S) DOMAIN-CONTAINING PROTEIN"/>
    <property type="match status" value="1"/>
</dbReference>
<name>A0AAP0EX72_9MAGN</name>
<accession>A0AAP0EX72</accession>
<dbReference type="Proteomes" id="UP001420932">
    <property type="component" value="Unassembled WGS sequence"/>
</dbReference>
<evidence type="ECO:0000313" key="2">
    <source>
        <dbReference type="Proteomes" id="UP001420932"/>
    </source>
</evidence>
<keyword evidence="2" id="KW-1185">Reference proteome</keyword>